<feature type="coiled-coil region" evidence="1">
    <location>
        <begin position="545"/>
        <end position="579"/>
    </location>
</feature>
<protein>
    <submittedName>
        <fullName evidence="3">Uncharacterized protein</fullName>
    </submittedName>
</protein>
<dbReference type="AlphaFoldDB" id="A0AAV2TQQ6"/>
<keyword evidence="1" id="KW-0175">Coiled coil</keyword>
<feature type="coiled-coil region" evidence="1">
    <location>
        <begin position="604"/>
        <end position="631"/>
    </location>
</feature>
<reference evidence="3" key="1">
    <citation type="submission" date="2024-06" db="EMBL/GenBank/DDBJ databases">
        <authorList>
            <person name="Liu X."/>
            <person name="Lenzi L."/>
            <person name="Haldenby T S."/>
            <person name="Uol C."/>
        </authorList>
    </citation>
    <scope>NUCLEOTIDE SEQUENCE</scope>
</reference>
<evidence type="ECO:0000313" key="4">
    <source>
        <dbReference type="Proteomes" id="UP001497525"/>
    </source>
</evidence>
<gene>
    <name evidence="3" type="ORF">CDAUBV1_LOCUS13385</name>
</gene>
<evidence type="ECO:0000256" key="2">
    <source>
        <dbReference type="SAM" id="MobiDB-lite"/>
    </source>
</evidence>
<organism evidence="3 4">
    <name type="scientific">Calicophoron daubneyi</name>
    <name type="common">Rumen fluke</name>
    <name type="synonym">Paramphistomum daubneyi</name>
    <dbReference type="NCBI Taxonomy" id="300641"/>
    <lineage>
        <taxon>Eukaryota</taxon>
        <taxon>Metazoa</taxon>
        <taxon>Spiralia</taxon>
        <taxon>Lophotrochozoa</taxon>
        <taxon>Platyhelminthes</taxon>
        <taxon>Trematoda</taxon>
        <taxon>Digenea</taxon>
        <taxon>Plagiorchiida</taxon>
        <taxon>Pronocephalata</taxon>
        <taxon>Paramphistomoidea</taxon>
        <taxon>Paramphistomidae</taxon>
        <taxon>Calicophoron</taxon>
    </lineage>
</organism>
<dbReference type="Proteomes" id="UP001497525">
    <property type="component" value="Unassembled WGS sequence"/>
</dbReference>
<feature type="compositionally biased region" description="Basic and acidic residues" evidence="2">
    <location>
        <begin position="222"/>
        <end position="237"/>
    </location>
</feature>
<name>A0AAV2TQQ6_CALDB</name>
<feature type="region of interest" description="Disordered" evidence="2">
    <location>
        <begin position="202"/>
        <end position="270"/>
    </location>
</feature>
<sequence>MSQKPKRSSLRLMTENIADECTVEKPHVRRVSFSRFISVCQVDNETGRISPNCTSTEPIEMEKSESDASVSMDVCLANVSRTDNSDVSMQVDMEGSPVIPVGEILSTVGPGSSVPFPVGGFVLEDVNNSIAEACMDVSNVSVLMEVPTSPLLEPEQQPSPFTIQYSVESEEANPPKSPTVITVLDTVCDSMLPSESLVMLDVSTDDPPMRSDENESNLPTDTPEKSNQKTSADEQKINHCNHATTPEPPNKSPDCSLHPPSATPVHSIDRNFDVDASGSIVRSASRTRNFTLPPLNRNPILKTTKLLTVGDCAPKTVGRDHRAGFSDGKHATSLATTPLRRIQAPQDWIQAVLTQRGDSFSRYDGARRYEMRHLMSDVTRLQSHAMRLESWPLPDFGDSPFGSTIKTLYDFLEDHSNVSLDADDLSALMPALSDLEQLLSRENSCSAKIISALTKYHRAFELSRKNRIQQGTVVCMARRSSIPMRPFDRLPVVERLSKMNELERSLFLAEAHERLYKCEELAKQRLRRLIHENALDCQAEKEWIVGRVQKQKEREEEEKARLCEELRKLKAETAEWREAEKLAKTTQKKLKDIAVKDAEVLKCVSEVRARNANLRSEIDRLSAELSVSNQKPSSTYRLQRAVGATELFVPSSVFADESRSVEDMRCEIMNLLSPSELVCLSVEENLYSIRTLFGLLCVEVKCQRMQESNHPPKPPPGVEAVPIEQHFVISAKVKSPPTNWIPVECDAVNSIATNAISFFNSQDGSSQLNARLAGLTLDKAVELVEFIMIPYLVLAADLRAIYQAEHEVEFEAPPVPEFPPLTPVHRMAPWLTKSSRIQSSVLDETENQAFSDQNPIIRLIPPGPFTVTVRLFHCSTRIALLLRFVFPSMDHLHPSSSTTSVVRVLAGRLNTEPIVALVDKCTNKPGTFYQTVRAVERYLTELPSS</sequence>
<evidence type="ECO:0000313" key="3">
    <source>
        <dbReference type="EMBL" id="CAL5138559.1"/>
    </source>
</evidence>
<dbReference type="EMBL" id="CAXLJL010000501">
    <property type="protein sequence ID" value="CAL5138559.1"/>
    <property type="molecule type" value="Genomic_DNA"/>
</dbReference>
<evidence type="ECO:0000256" key="1">
    <source>
        <dbReference type="SAM" id="Coils"/>
    </source>
</evidence>
<accession>A0AAV2TQQ6</accession>
<comment type="caution">
    <text evidence="3">The sequence shown here is derived from an EMBL/GenBank/DDBJ whole genome shotgun (WGS) entry which is preliminary data.</text>
</comment>
<proteinExistence type="predicted"/>